<evidence type="ECO:0000256" key="1">
    <source>
        <dbReference type="SAM" id="MobiDB-lite"/>
    </source>
</evidence>
<proteinExistence type="predicted"/>
<feature type="region of interest" description="Disordered" evidence="1">
    <location>
        <begin position="113"/>
        <end position="146"/>
    </location>
</feature>
<name>A0ABW2JGG3_9ACTN</name>
<dbReference type="EMBL" id="JBHTCF010000003">
    <property type="protein sequence ID" value="MFC7304608.1"/>
    <property type="molecule type" value="Genomic_DNA"/>
</dbReference>
<feature type="compositionally biased region" description="Low complexity" evidence="1">
    <location>
        <begin position="195"/>
        <end position="220"/>
    </location>
</feature>
<accession>A0ABW2JGG3</accession>
<organism evidence="2 3">
    <name type="scientific">Streptomyces monticola</name>
    <dbReference type="NCBI Taxonomy" id="2666263"/>
    <lineage>
        <taxon>Bacteria</taxon>
        <taxon>Bacillati</taxon>
        <taxon>Actinomycetota</taxon>
        <taxon>Actinomycetes</taxon>
        <taxon>Kitasatosporales</taxon>
        <taxon>Streptomycetaceae</taxon>
        <taxon>Streptomyces</taxon>
    </lineage>
</organism>
<feature type="compositionally biased region" description="Acidic residues" evidence="1">
    <location>
        <begin position="183"/>
        <end position="194"/>
    </location>
</feature>
<feature type="region of interest" description="Disordered" evidence="1">
    <location>
        <begin position="168"/>
        <end position="310"/>
    </location>
</feature>
<evidence type="ECO:0008006" key="4">
    <source>
        <dbReference type="Google" id="ProtNLM"/>
    </source>
</evidence>
<gene>
    <name evidence="2" type="ORF">ACFQVC_10320</name>
</gene>
<reference evidence="3" key="1">
    <citation type="journal article" date="2019" name="Int. J. Syst. Evol. Microbiol.">
        <title>The Global Catalogue of Microorganisms (GCM) 10K type strain sequencing project: providing services to taxonomists for standard genome sequencing and annotation.</title>
        <authorList>
            <consortium name="The Broad Institute Genomics Platform"/>
            <consortium name="The Broad Institute Genome Sequencing Center for Infectious Disease"/>
            <person name="Wu L."/>
            <person name="Ma J."/>
        </authorList>
    </citation>
    <scope>NUCLEOTIDE SEQUENCE [LARGE SCALE GENOMIC DNA]</scope>
    <source>
        <strain evidence="3">SYNS20</strain>
    </source>
</reference>
<dbReference type="Proteomes" id="UP001596523">
    <property type="component" value="Unassembled WGS sequence"/>
</dbReference>
<comment type="caution">
    <text evidence="2">The sequence shown here is derived from an EMBL/GenBank/DDBJ whole genome shotgun (WGS) entry which is preliminary data.</text>
</comment>
<evidence type="ECO:0000313" key="3">
    <source>
        <dbReference type="Proteomes" id="UP001596523"/>
    </source>
</evidence>
<keyword evidence="3" id="KW-1185">Reference proteome</keyword>
<protein>
    <recommendedName>
        <fullName evidence="4">Integral membrane protein</fullName>
    </recommendedName>
</protein>
<evidence type="ECO:0000313" key="2">
    <source>
        <dbReference type="EMBL" id="MFC7304608.1"/>
    </source>
</evidence>
<dbReference type="RefSeq" id="WP_381829173.1">
    <property type="nucleotide sequence ID" value="NZ_JBHTCF010000003.1"/>
</dbReference>
<feature type="compositionally biased region" description="Low complexity" evidence="1">
    <location>
        <begin position="228"/>
        <end position="290"/>
    </location>
</feature>
<sequence length="394" mass="39404">MAGTGEAVAAEDDDALYVLTAVLLTPAKFPSVLGDDYPEACSALGLAPPAEGYGLVLGQDGDGARWTVVVDDVSLVAVAIASWDCGMEYDLSPDERTVVAALPGWPLPVAVAAPGVPAPHDPEPDPDDTDGRILSPPDTSTWGPAQRRLGADEIALQWATWRAQIDDADFVNPDGSPAQATAEAEENAEAEEVAEAAAASAGSAPADQAGAGSGDAEGASRGTEATPTDSPASGSADTDASTAARSKAPLAAASAGPGDAAAQEPGGAAAEGPGGAAAEDSPSASDAAADVVSPRDSDAGPDGSPPLSGVRRVLEEARAYVDTPPPLGRVRSAFATQDARTLRADGPGWSLVARTDDIAFVLLDEEPGEVLPVGRGPELPGLLEALDKMAVRPA</sequence>